<keyword evidence="2" id="KW-0732">Signal</keyword>
<dbReference type="CDD" id="cd06577">
    <property type="entry name" value="PASTA_pknB"/>
    <property type="match status" value="1"/>
</dbReference>
<dbReference type="RefSeq" id="WP_218029987.1">
    <property type="nucleotide sequence ID" value="NZ_BAAARZ010000040.1"/>
</dbReference>
<evidence type="ECO:0000313" key="4">
    <source>
        <dbReference type="Proteomes" id="UP000320338"/>
    </source>
</evidence>
<dbReference type="AlphaFoldDB" id="A0A4Y3WHP1"/>
<feature type="region of interest" description="Disordered" evidence="1">
    <location>
        <begin position="24"/>
        <end position="51"/>
    </location>
</feature>
<accession>A0A4Y3WHP1</accession>
<feature type="signal peptide" evidence="2">
    <location>
        <begin position="1"/>
        <end position="23"/>
    </location>
</feature>
<dbReference type="InterPro" id="IPR005543">
    <property type="entry name" value="PASTA_dom"/>
</dbReference>
<protein>
    <submittedName>
        <fullName evidence="3">PASTA domain-containing protein</fullName>
    </submittedName>
</protein>
<comment type="caution">
    <text evidence="3">The sequence shown here is derived from an EMBL/GenBank/DDBJ whole genome shotgun (WGS) entry which is preliminary data.</text>
</comment>
<feature type="compositionally biased region" description="Pro residues" evidence="1">
    <location>
        <begin position="27"/>
        <end position="43"/>
    </location>
</feature>
<evidence type="ECO:0000256" key="1">
    <source>
        <dbReference type="SAM" id="MobiDB-lite"/>
    </source>
</evidence>
<name>A0A4Y3WHP1_9PSEU</name>
<reference evidence="3 4" key="1">
    <citation type="submission" date="2019-06" db="EMBL/GenBank/DDBJ databases">
        <title>Whole genome shotgun sequence of Pseudonocardia hydrocarbonoxydans NBRC 14498.</title>
        <authorList>
            <person name="Hosoyama A."/>
            <person name="Uohara A."/>
            <person name="Ohji S."/>
            <person name="Ichikawa N."/>
        </authorList>
    </citation>
    <scope>NUCLEOTIDE SEQUENCE [LARGE SCALE GENOMIC DNA]</scope>
    <source>
        <strain evidence="3 4">NBRC 14498</strain>
    </source>
</reference>
<keyword evidence="4" id="KW-1185">Reference proteome</keyword>
<dbReference type="PROSITE" id="PS51257">
    <property type="entry name" value="PROKAR_LIPOPROTEIN"/>
    <property type="match status" value="1"/>
</dbReference>
<organism evidence="3 4">
    <name type="scientific">Pseudonocardia hydrocarbonoxydans</name>
    <dbReference type="NCBI Taxonomy" id="76726"/>
    <lineage>
        <taxon>Bacteria</taxon>
        <taxon>Bacillati</taxon>
        <taxon>Actinomycetota</taxon>
        <taxon>Actinomycetes</taxon>
        <taxon>Pseudonocardiales</taxon>
        <taxon>Pseudonocardiaceae</taxon>
        <taxon>Pseudonocardia</taxon>
    </lineage>
</organism>
<sequence length="135" mass="13781">MIRLGRTALLALLLVTVAGCGQAPAPAAAPAPVPPTTVAPDPTPGSAALPAEPVAPTSWVMPDLVGENLQDAQNAIQALTDFGIAITTSRDATGQGRNQVLDANWRVCDQNVAPGEEITPTSGIEFGAVKLDEDC</sequence>
<proteinExistence type="predicted"/>
<feature type="chain" id="PRO_5039340711" evidence="2">
    <location>
        <begin position="24"/>
        <end position="135"/>
    </location>
</feature>
<dbReference type="Gene3D" id="3.30.10.20">
    <property type="match status" value="1"/>
</dbReference>
<evidence type="ECO:0000313" key="3">
    <source>
        <dbReference type="EMBL" id="GEC18482.1"/>
    </source>
</evidence>
<evidence type="ECO:0000256" key="2">
    <source>
        <dbReference type="SAM" id="SignalP"/>
    </source>
</evidence>
<gene>
    <name evidence="3" type="ORF">PHY01_07650</name>
</gene>
<dbReference type="EMBL" id="BJNG01000005">
    <property type="protein sequence ID" value="GEC18482.1"/>
    <property type="molecule type" value="Genomic_DNA"/>
</dbReference>
<dbReference type="Proteomes" id="UP000320338">
    <property type="component" value="Unassembled WGS sequence"/>
</dbReference>